<dbReference type="Proteomes" id="UP001597540">
    <property type="component" value="Unassembled WGS sequence"/>
</dbReference>
<proteinExistence type="inferred from homology"/>
<reference evidence="4" key="1">
    <citation type="journal article" date="2019" name="Int. J. Syst. Evol. Microbiol.">
        <title>The Global Catalogue of Microorganisms (GCM) 10K type strain sequencing project: providing services to taxonomists for standard genome sequencing and annotation.</title>
        <authorList>
            <consortium name="The Broad Institute Genomics Platform"/>
            <consortium name="The Broad Institute Genome Sequencing Center for Infectious Disease"/>
            <person name="Wu L."/>
            <person name="Ma J."/>
        </authorList>
    </citation>
    <scope>NUCLEOTIDE SEQUENCE [LARGE SCALE GENOMIC DNA]</scope>
    <source>
        <strain evidence="4">KCTC 33849</strain>
    </source>
</reference>
<dbReference type="PROSITE" id="PS00061">
    <property type="entry name" value="ADH_SHORT"/>
    <property type="match status" value="1"/>
</dbReference>
<dbReference type="EMBL" id="JBHUMJ010000007">
    <property type="protein sequence ID" value="MFD2702698.1"/>
    <property type="molecule type" value="Genomic_DNA"/>
</dbReference>
<dbReference type="InterPro" id="IPR002347">
    <property type="entry name" value="SDR_fam"/>
</dbReference>
<name>A0ABW5STU7_9BACL</name>
<keyword evidence="4" id="KW-1185">Reference proteome</keyword>
<dbReference type="InterPro" id="IPR011286">
    <property type="entry name" value="2-deoxy-D-gluc_3_DH"/>
</dbReference>
<dbReference type="InterPro" id="IPR036291">
    <property type="entry name" value="NAD(P)-bd_dom_sf"/>
</dbReference>
<dbReference type="PRINTS" id="PR00081">
    <property type="entry name" value="GDHRDH"/>
</dbReference>
<dbReference type="PANTHER" id="PTHR42760">
    <property type="entry name" value="SHORT-CHAIN DEHYDROGENASES/REDUCTASES FAMILY MEMBER"/>
    <property type="match status" value="1"/>
</dbReference>
<dbReference type="NCBIfam" id="NF005390">
    <property type="entry name" value="PRK06935.1"/>
    <property type="match status" value="1"/>
</dbReference>
<evidence type="ECO:0000313" key="3">
    <source>
        <dbReference type="EMBL" id="MFD2702698.1"/>
    </source>
</evidence>
<evidence type="ECO:0000256" key="1">
    <source>
        <dbReference type="ARBA" id="ARBA00006484"/>
    </source>
</evidence>
<dbReference type="GO" id="GO:0047001">
    <property type="term" value="F:2-dehydro-3-deoxy-D-gluconate 5-dehydrogenase activity"/>
    <property type="evidence" value="ECO:0007669"/>
    <property type="project" value="UniProtKB-EC"/>
</dbReference>
<protein>
    <submittedName>
        <fullName evidence="3">2-dehydro-3-deoxy-D-gluconate 5-dehydrogenase KduD</fullName>
        <ecNumber evidence="3">1.1.1.127</ecNumber>
    </submittedName>
</protein>
<evidence type="ECO:0000256" key="2">
    <source>
        <dbReference type="ARBA" id="ARBA00023002"/>
    </source>
</evidence>
<dbReference type="EC" id="1.1.1.127" evidence="3"/>
<comment type="similarity">
    <text evidence="1">Belongs to the short-chain dehydrogenases/reductases (SDR) family.</text>
</comment>
<dbReference type="SUPFAM" id="SSF51735">
    <property type="entry name" value="NAD(P)-binding Rossmann-fold domains"/>
    <property type="match status" value="1"/>
</dbReference>
<accession>A0ABW5STU7</accession>
<dbReference type="NCBIfam" id="TIGR01832">
    <property type="entry name" value="kduD"/>
    <property type="match status" value="1"/>
</dbReference>
<dbReference type="PRINTS" id="PR00080">
    <property type="entry name" value="SDRFAMILY"/>
</dbReference>
<dbReference type="Gene3D" id="3.40.50.720">
    <property type="entry name" value="NAD(P)-binding Rossmann-like Domain"/>
    <property type="match status" value="1"/>
</dbReference>
<gene>
    <name evidence="3" type="primary">kduD</name>
    <name evidence="3" type="ORF">ACFSVM_19785</name>
</gene>
<dbReference type="InterPro" id="IPR020904">
    <property type="entry name" value="Sc_DH/Rdtase_CS"/>
</dbReference>
<dbReference type="CDD" id="cd05347">
    <property type="entry name" value="Ga5DH-like_SDR_c"/>
    <property type="match status" value="1"/>
</dbReference>
<organism evidence="3 4">
    <name type="scientific">Paenibacillus shunpengii</name>
    <dbReference type="NCBI Taxonomy" id="2054424"/>
    <lineage>
        <taxon>Bacteria</taxon>
        <taxon>Bacillati</taxon>
        <taxon>Bacillota</taxon>
        <taxon>Bacilli</taxon>
        <taxon>Bacillales</taxon>
        <taxon>Paenibacillaceae</taxon>
        <taxon>Paenibacillus</taxon>
    </lineage>
</organism>
<keyword evidence="2 3" id="KW-0560">Oxidoreductase</keyword>
<dbReference type="RefSeq" id="WP_076315357.1">
    <property type="nucleotide sequence ID" value="NZ_JBHUMJ010000007.1"/>
</dbReference>
<dbReference type="Pfam" id="PF13561">
    <property type="entry name" value="adh_short_C2"/>
    <property type="match status" value="1"/>
</dbReference>
<dbReference type="PANTHER" id="PTHR42760:SF5">
    <property type="entry name" value="2-DEHYDRO-3-DEOXY-D-GLUCONATE 5-DEHYDROGENASE"/>
    <property type="match status" value="1"/>
</dbReference>
<evidence type="ECO:0000313" key="4">
    <source>
        <dbReference type="Proteomes" id="UP001597540"/>
    </source>
</evidence>
<comment type="caution">
    <text evidence="3">The sequence shown here is derived from an EMBL/GenBank/DDBJ whole genome shotgun (WGS) entry which is preliminary data.</text>
</comment>
<sequence>MNYFDLSGKVALVTGTSGGLGQGMAIGLAEAGADIIAVSHSMPTETVQAIEQLGRKALGIQADLSKEEELSSIFEQALQFQGRIDVLVNNAGIIRRTPAADHGASDWHDVIDLNLNTVFFLSQLAGRHMIERGSGKIISIASMLSYQGGINVPGYTASKHAVAGLTKALANEWAGKGIQVNAIAPGYMVTNNTQQIRDDENRYKDITARIPAGRWGTPEDLKGPVVFLASSASDYLNGHVLNVDGGWLAR</sequence>